<dbReference type="Pfam" id="PF00743">
    <property type="entry name" value="FMO-like"/>
    <property type="match status" value="1"/>
</dbReference>
<accession>A0A316YIZ6</accession>
<evidence type="ECO:0000256" key="2">
    <source>
        <dbReference type="ARBA" id="ARBA00022630"/>
    </source>
</evidence>
<keyword evidence="3" id="KW-0274">FAD</keyword>
<dbReference type="Gene3D" id="3.50.50.60">
    <property type="entry name" value="FAD/NAD(P)-binding domain"/>
    <property type="match status" value="2"/>
</dbReference>
<dbReference type="EMBL" id="KZ819638">
    <property type="protein sequence ID" value="PWN88794.1"/>
    <property type="molecule type" value="Genomic_DNA"/>
</dbReference>
<comment type="similarity">
    <text evidence="1">Belongs to the FAD-binding monooxygenase family.</text>
</comment>
<keyword evidence="4" id="KW-0560">Oxidoreductase</keyword>
<dbReference type="GeneID" id="37045068"/>
<sequence>MAPVATSTRTSSGSQHASSEYKVWEAPFGTGRTVRVLCIGAGASGLNLAHQLVQDYGALTLYDKNPEVAGTWYENKYPGVQCDIPSINYQYTWAPSPKWKSYYATGPEIFRYFKNVAVEHNLLRFARLRHKLVHAQWDEQRKVWKVKLERNGDPNDIIEDEGEVLVNATGVLNKWRWPDLPHRERFQGKLLHSASYEEGYSLEGKRVMVIGSGSSGVQIIPAILDRVSSLVTFVRSPTWITAGFAQRFAGKDGCNFDYNEEQREVFKSNPRLYLDYRKYIESELNTRFRFILNGSQEQKEARKFAESEMRRKLQSKPELQDAIIPTNFAVGCRRPTPGNGYLEALCSDKVQVVRSDIAEFTERGVRDKDGIEHTADVIICATGFDVSWRPRYPLIGREGHDLAQDWAKGPDNYLSVTVPYFPNYFTFMGPFAPYGHGSVLPMTEHFARHFSQMVGKMLDERVQSFEPTAEAVADFREHRQKFLPRTAWMSPCRSWFKQSTVDGEVMMWPGSRIHFFETMQKVRWEDYKIEYCSKNRFEYFGNGFATRETDGRDLSYYLGLRDGKDVQPDYRDEDIDIFLSA</sequence>
<dbReference type="InterPro" id="IPR051209">
    <property type="entry name" value="FAD-bind_Monooxygenase_sf"/>
</dbReference>
<keyword evidence="6" id="KW-1185">Reference proteome</keyword>
<evidence type="ECO:0000256" key="1">
    <source>
        <dbReference type="ARBA" id="ARBA00010139"/>
    </source>
</evidence>
<dbReference type="Proteomes" id="UP000245768">
    <property type="component" value="Unassembled WGS sequence"/>
</dbReference>
<protein>
    <submittedName>
        <fullName evidence="5">FAD/NAD(P)-binding domain-containing protein</fullName>
    </submittedName>
</protein>
<reference evidence="5 6" key="1">
    <citation type="journal article" date="2018" name="Mol. Biol. Evol.">
        <title>Broad Genomic Sampling Reveals a Smut Pathogenic Ancestry of the Fungal Clade Ustilaginomycotina.</title>
        <authorList>
            <person name="Kijpornyongpan T."/>
            <person name="Mondo S.J."/>
            <person name="Barry K."/>
            <person name="Sandor L."/>
            <person name="Lee J."/>
            <person name="Lipzen A."/>
            <person name="Pangilinan J."/>
            <person name="LaButti K."/>
            <person name="Hainaut M."/>
            <person name="Henrissat B."/>
            <person name="Grigoriev I.V."/>
            <person name="Spatafora J.W."/>
            <person name="Aime M.C."/>
        </authorList>
    </citation>
    <scope>NUCLEOTIDE SEQUENCE [LARGE SCALE GENOMIC DNA]</scope>
    <source>
        <strain evidence="5 6">MCA 4198</strain>
    </source>
</reference>
<dbReference type="InterPro" id="IPR020946">
    <property type="entry name" value="Flavin_mOase-like"/>
</dbReference>
<organism evidence="5 6">
    <name type="scientific">Acaromyces ingoldii</name>
    <dbReference type="NCBI Taxonomy" id="215250"/>
    <lineage>
        <taxon>Eukaryota</taxon>
        <taxon>Fungi</taxon>
        <taxon>Dikarya</taxon>
        <taxon>Basidiomycota</taxon>
        <taxon>Ustilaginomycotina</taxon>
        <taxon>Exobasidiomycetes</taxon>
        <taxon>Exobasidiales</taxon>
        <taxon>Cryptobasidiaceae</taxon>
        <taxon>Acaromyces</taxon>
    </lineage>
</organism>
<dbReference type="SUPFAM" id="SSF51905">
    <property type="entry name" value="FAD/NAD(P)-binding domain"/>
    <property type="match status" value="1"/>
</dbReference>
<dbReference type="AlphaFoldDB" id="A0A316YIZ6"/>
<gene>
    <name evidence="5" type="ORF">FA10DRAFT_272981</name>
</gene>
<evidence type="ECO:0000256" key="3">
    <source>
        <dbReference type="ARBA" id="ARBA00022827"/>
    </source>
</evidence>
<evidence type="ECO:0000313" key="6">
    <source>
        <dbReference type="Proteomes" id="UP000245768"/>
    </source>
</evidence>
<dbReference type="RefSeq" id="XP_025375992.1">
    <property type="nucleotide sequence ID" value="XM_025523152.1"/>
</dbReference>
<dbReference type="GO" id="GO:0050660">
    <property type="term" value="F:flavin adenine dinucleotide binding"/>
    <property type="evidence" value="ECO:0007669"/>
    <property type="project" value="InterPro"/>
</dbReference>
<dbReference type="GO" id="GO:0050661">
    <property type="term" value="F:NADP binding"/>
    <property type="evidence" value="ECO:0007669"/>
    <property type="project" value="InterPro"/>
</dbReference>
<dbReference type="PANTHER" id="PTHR42877">
    <property type="entry name" value="L-ORNITHINE N(5)-MONOOXYGENASE-RELATED"/>
    <property type="match status" value="1"/>
</dbReference>
<dbReference type="PANTHER" id="PTHR42877:SF7">
    <property type="entry name" value="FLAVIN-BINDING MONOOXYGENASE-RELATED"/>
    <property type="match status" value="1"/>
</dbReference>
<dbReference type="GO" id="GO:0004499">
    <property type="term" value="F:N,N-dimethylaniline monooxygenase activity"/>
    <property type="evidence" value="ECO:0007669"/>
    <property type="project" value="InterPro"/>
</dbReference>
<dbReference type="InterPro" id="IPR036188">
    <property type="entry name" value="FAD/NAD-bd_sf"/>
</dbReference>
<evidence type="ECO:0000313" key="5">
    <source>
        <dbReference type="EMBL" id="PWN88794.1"/>
    </source>
</evidence>
<keyword evidence="2" id="KW-0285">Flavoprotein</keyword>
<name>A0A316YIZ6_9BASI</name>
<dbReference type="STRING" id="215250.A0A316YIZ6"/>
<dbReference type="OrthoDB" id="66881at2759"/>
<dbReference type="InParanoid" id="A0A316YIZ6"/>
<proteinExistence type="inferred from homology"/>
<evidence type="ECO:0000256" key="4">
    <source>
        <dbReference type="ARBA" id="ARBA00023002"/>
    </source>
</evidence>